<proteinExistence type="predicted"/>
<keyword evidence="2" id="KW-0677">Repeat</keyword>
<feature type="domain" description="SUEL-type lectin" evidence="4">
    <location>
        <begin position="461"/>
        <end position="551"/>
    </location>
</feature>
<dbReference type="GO" id="GO:0030246">
    <property type="term" value="F:carbohydrate binding"/>
    <property type="evidence" value="ECO:0007669"/>
    <property type="project" value="UniProtKB-KW"/>
</dbReference>
<feature type="domain" description="SUEL-type lectin" evidence="4">
    <location>
        <begin position="366"/>
        <end position="454"/>
    </location>
</feature>
<accession>A0A8T0AUU2</accession>
<comment type="caution">
    <text evidence="5">The sequence shown here is derived from an EMBL/GenBank/DDBJ whole genome shotgun (WGS) entry which is preliminary data.</text>
</comment>
<feature type="signal peptide" evidence="3">
    <location>
        <begin position="1"/>
        <end position="21"/>
    </location>
</feature>
<dbReference type="FunFam" id="2.60.120.740:FF:000001">
    <property type="entry name" value="Adhesion G protein-coupled receptor L2"/>
    <property type="match status" value="1"/>
</dbReference>
<feature type="domain" description="SUEL-type lectin" evidence="4">
    <location>
        <begin position="26"/>
        <end position="114"/>
    </location>
</feature>
<dbReference type="PROSITE" id="PS50228">
    <property type="entry name" value="SUEL_LECTIN"/>
    <property type="match status" value="5"/>
</dbReference>
<dbReference type="Proteomes" id="UP000606274">
    <property type="component" value="Unassembled WGS sequence"/>
</dbReference>
<dbReference type="CDD" id="cd22836">
    <property type="entry name" value="Gal_Rha_Lectin_RBL_rpt2"/>
    <property type="match status" value="1"/>
</dbReference>
<evidence type="ECO:0000256" key="2">
    <source>
        <dbReference type="ARBA" id="ARBA00022737"/>
    </source>
</evidence>
<feature type="domain" description="SUEL-type lectin" evidence="4">
    <location>
        <begin position="218"/>
        <end position="303"/>
    </location>
</feature>
<evidence type="ECO:0000313" key="6">
    <source>
        <dbReference type="Proteomes" id="UP000606274"/>
    </source>
</evidence>
<evidence type="ECO:0000259" key="4">
    <source>
        <dbReference type="PROSITE" id="PS50228"/>
    </source>
</evidence>
<gene>
    <name evidence="5" type="ORF">HF521_006756</name>
</gene>
<feature type="chain" id="PRO_5035797223" description="SUEL-type lectin domain-containing protein" evidence="3">
    <location>
        <begin position="22"/>
        <end position="575"/>
    </location>
</feature>
<dbReference type="InterPro" id="IPR043159">
    <property type="entry name" value="Lectin_gal-bd_sf"/>
</dbReference>
<evidence type="ECO:0000256" key="3">
    <source>
        <dbReference type="SAM" id="SignalP"/>
    </source>
</evidence>
<evidence type="ECO:0000256" key="1">
    <source>
        <dbReference type="ARBA" id="ARBA00022734"/>
    </source>
</evidence>
<dbReference type="EMBL" id="JABFDY010000017">
    <property type="protein sequence ID" value="KAF7695033.1"/>
    <property type="molecule type" value="Genomic_DNA"/>
</dbReference>
<name>A0A8T0AUU2_SILME</name>
<dbReference type="PANTHER" id="PTHR46780">
    <property type="entry name" value="PROTEIN EVA-1"/>
    <property type="match status" value="1"/>
</dbReference>
<dbReference type="Pfam" id="PF02140">
    <property type="entry name" value="SUEL_Lectin"/>
    <property type="match status" value="5"/>
</dbReference>
<keyword evidence="6" id="KW-1185">Reference proteome</keyword>
<sequence length="575" mass="63461">MLFLKLILLTFIATQDTFVYGGNIITCKGDIHRLACDTGLIKVQSSVYGRTDNTTCSIDWSYNNAVNTSCSLGISTIADRCNGQRVCELKTDSFDTPDLCPETYKYYNTTYECIDGRVTVICERGYSTLDCGDTLIQIINANYGRSDSVTCSSGLYNSLVLNTNCYSPNTRSAVVKLCHGQRRCTVEASDSIFTDVCTGTVKYLTVSYTCIELKKSVTCEHNTAILQCGAKLIKLISANYGRTDSTTCSAGKPYNQIFKTNCYMPNTLKLVEARCEGKSSCEVPATNTVFSDPCNGTFKFLNIGKLQSVKTSRGRLILPVFKVYCICEFIFNLNINSITMVLLKFTLLTLFITALDLHVSGKTAITCDRNVLDLTCATGVIQVKSSVYGRTSRKACTFNCTASHFDSTNCVFRTFTIADRCDGLRHCNLRTDLLTIPDPCPGTYKYYNTTYNCIPGQVVLICEQEHRTLSCGDNAIQIINAIYGRADSTTCSNGATTCVTKNTNCYAPRTRAIVASLCNGQRSCTLEASNQVFTDPCVGTSKYLTVSYRCFSVPWHCPRQATKTLEQHKGLHIHT</sequence>
<reference evidence="5" key="1">
    <citation type="submission" date="2020-08" db="EMBL/GenBank/DDBJ databases">
        <title>Chromosome-level assembly of Southern catfish (Silurus meridionalis) provides insights into visual adaptation to the nocturnal and benthic lifestyles.</title>
        <authorList>
            <person name="Zhang Y."/>
            <person name="Wang D."/>
            <person name="Peng Z."/>
        </authorList>
    </citation>
    <scope>NUCLEOTIDE SEQUENCE</scope>
    <source>
        <strain evidence="5">SWU-2019-XX</strain>
        <tissue evidence="5">Muscle</tissue>
    </source>
</reference>
<dbReference type="InterPro" id="IPR000922">
    <property type="entry name" value="Lectin_gal-bd_dom"/>
</dbReference>
<protein>
    <recommendedName>
        <fullName evidence="4">SUEL-type lectin domain-containing protein</fullName>
    </recommendedName>
</protein>
<keyword evidence="1" id="KW-0430">Lectin</keyword>
<organism evidence="5 6">
    <name type="scientific">Silurus meridionalis</name>
    <name type="common">Southern catfish</name>
    <name type="synonym">Silurus soldatovi meridionalis</name>
    <dbReference type="NCBI Taxonomy" id="175797"/>
    <lineage>
        <taxon>Eukaryota</taxon>
        <taxon>Metazoa</taxon>
        <taxon>Chordata</taxon>
        <taxon>Craniata</taxon>
        <taxon>Vertebrata</taxon>
        <taxon>Euteleostomi</taxon>
        <taxon>Actinopterygii</taxon>
        <taxon>Neopterygii</taxon>
        <taxon>Teleostei</taxon>
        <taxon>Ostariophysi</taxon>
        <taxon>Siluriformes</taxon>
        <taxon>Siluridae</taxon>
        <taxon>Silurus</taxon>
    </lineage>
</organism>
<keyword evidence="3" id="KW-0732">Signal</keyword>
<feature type="domain" description="SUEL-type lectin" evidence="4">
    <location>
        <begin position="112"/>
        <end position="211"/>
    </location>
</feature>
<evidence type="ECO:0000313" key="5">
    <source>
        <dbReference type="EMBL" id="KAF7695033.1"/>
    </source>
</evidence>
<dbReference type="AlphaFoldDB" id="A0A8T0AUU2"/>
<dbReference type="Gene3D" id="2.60.120.740">
    <property type="match status" value="5"/>
</dbReference>